<dbReference type="Gene3D" id="3.80.10.10">
    <property type="entry name" value="Ribonuclease Inhibitor"/>
    <property type="match status" value="3"/>
</dbReference>
<dbReference type="SUPFAM" id="SSF52540">
    <property type="entry name" value="P-loop containing nucleoside triphosphate hydrolases"/>
    <property type="match status" value="1"/>
</dbReference>
<dbReference type="eggNOG" id="ENOG502SI7S">
    <property type="taxonomic scope" value="Eukaryota"/>
</dbReference>
<evidence type="ECO:0000313" key="6">
    <source>
        <dbReference type="EMBL" id="EEF43636.1"/>
    </source>
</evidence>
<dbReference type="Pfam" id="PF00931">
    <property type="entry name" value="NB-ARC"/>
    <property type="match status" value="1"/>
</dbReference>
<evidence type="ECO:0000256" key="4">
    <source>
        <dbReference type="ARBA" id="ARBA00023027"/>
    </source>
</evidence>
<dbReference type="SMART" id="SM00255">
    <property type="entry name" value="TIR"/>
    <property type="match status" value="1"/>
</dbReference>
<sequence length="1109" mass="126769">MEISSSSSSIASCSYPTTCKRKYDVFLNFRGEDTRINFTSHLHDALLKNNILTFIDNELVRGEALSPSLLKAIEESKISVVILSENYPYSKWCLEELVKILECMKINGQMVIPVFYKVDPSHVRNQTGSFADAFARHEESLLVTEDKVKSWRAALKDVANISGWDSRVTSPESELIKKIIRDIWEKLNIMSSSYSPRGFVGIQTRIKQIECLLCLKLSDVRIVGIWGMGGIGKTTLARAIYDKISHQFESSCFLSNIREQLERCTLPQLRDELFSSLLEKEILTPSTLNLRLSFIKDRLCRKKVLVVIDDADSLTQLQELLLESEPDYFGSGSRIIITSRDKQVLRNIARDKIYTMQKLKNHEALQLFSLNAFKQDYPTSDRCILQSERVIKYAKGNPLAIRVLGSALFNRSEEDWESALERLGKIPNKEIDNVLRTSYDGLDSDEQNIFLDIVCFFRGEHRGLVTKILDGCYPSAHIVITTLIDRSLITVSYGYLKLHDLLQEMGRNIVLNESKIPESHSRLWIPEDVCYVLKENKGTEVIEGISLDISKARSELRLRSNTFARMSRLRFLNLYRSPHDRDKKDKLQLSLDGLQTLPTELRHLHWSEFPLKSLPSNFTPENLVVLSLPDSKLKKLWTGIQNLVKLKEIDLSGSEYLYRIPDLSKATNIEKIDLWGCESLEEVHSSIQYLNKLEFLDIGECYNLRRLPGRIDSEVLKVFKVNDCPRIKRCPQFQGNLEELELDCTAITDVATTISSILISSTLVQLAVYNCGKLSSLPSSFYKLKSLESLDLDNWSELESFPEILEPMINLEFITLRNCRRLKRLPNSICNLKSLAYLDVEGAAIKEIPSSIEHLILLTTLKLNDCKDLESLPCSIHKLPQLQTLELYSCKSLRSLPEFPLSLLRLLAMNCESLETISISFNKHCNLRILTFANCLRLDPKALGTVARAASSHTDFFLLYPGSEIPRWFSHQSMGSSVTLQFPVNLKQFKAIAFCVVFKFKIPPKKSGDYYFIARCVEDCDKAVFQPARLGSYTFSFVETTHVLIWHESPGYLNDYSGTISSFDFYPCKDQRNGEFAKYQVGYYPWSDERYGEITKDCRVNRCGVSLIQ</sequence>
<dbReference type="InterPro" id="IPR055414">
    <property type="entry name" value="LRR_R13L4/SHOC2-like"/>
</dbReference>
<dbReference type="InParanoid" id="B9RYC7"/>
<evidence type="ECO:0000256" key="3">
    <source>
        <dbReference type="ARBA" id="ARBA00022821"/>
    </source>
</evidence>
<protein>
    <submittedName>
        <fullName evidence="6">Leucine-rich repeat containing protein, putative</fullName>
    </submittedName>
</protein>
<dbReference type="InterPro" id="IPR044974">
    <property type="entry name" value="Disease_R_plants"/>
</dbReference>
<dbReference type="Gene3D" id="3.40.50.10140">
    <property type="entry name" value="Toll/interleukin-1 receptor homology (TIR) domain"/>
    <property type="match status" value="1"/>
</dbReference>
<keyword evidence="3" id="KW-0611">Plant defense</keyword>
<dbReference type="InterPro" id="IPR042197">
    <property type="entry name" value="Apaf_helical"/>
</dbReference>
<dbReference type="InterPro" id="IPR000157">
    <property type="entry name" value="TIR_dom"/>
</dbReference>
<dbReference type="SUPFAM" id="SSF52200">
    <property type="entry name" value="Toll/Interleukin receptor TIR domain"/>
    <property type="match status" value="1"/>
</dbReference>
<keyword evidence="4" id="KW-0520">NAD</keyword>
<dbReference type="InterPro" id="IPR002182">
    <property type="entry name" value="NB-ARC"/>
</dbReference>
<dbReference type="FunFam" id="3.80.10.10:FF:000386">
    <property type="entry name" value="Disease resistance protein RPS4"/>
    <property type="match status" value="1"/>
</dbReference>
<dbReference type="SUPFAM" id="SSF52058">
    <property type="entry name" value="L domain-like"/>
    <property type="match status" value="1"/>
</dbReference>
<dbReference type="GO" id="GO:0007165">
    <property type="term" value="P:signal transduction"/>
    <property type="evidence" value="ECO:0007669"/>
    <property type="project" value="InterPro"/>
</dbReference>
<dbReference type="GO" id="GO:0006952">
    <property type="term" value="P:defense response"/>
    <property type="evidence" value="ECO:0007669"/>
    <property type="project" value="UniProtKB-KW"/>
</dbReference>
<keyword evidence="7" id="KW-1185">Reference proteome</keyword>
<dbReference type="GO" id="GO:0051707">
    <property type="term" value="P:response to other organism"/>
    <property type="evidence" value="ECO:0007669"/>
    <property type="project" value="UniProtKB-ARBA"/>
</dbReference>
<dbReference type="GO" id="GO:0061809">
    <property type="term" value="F:NAD+ nucleosidase activity, cyclic ADP-ribose generating"/>
    <property type="evidence" value="ECO:0007669"/>
    <property type="project" value="UniProtKB-EC"/>
</dbReference>
<accession>B9RYC7</accession>
<dbReference type="InterPro" id="IPR058192">
    <property type="entry name" value="WHD_ROQ1-like"/>
</dbReference>
<dbReference type="KEGG" id="rcu:8288150"/>
<dbReference type="InterPro" id="IPR035897">
    <property type="entry name" value="Toll_tir_struct_dom_sf"/>
</dbReference>
<dbReference type="Pfam" id="PF23282">
    <property type="entry name" value="WHD_ROQ1"/>
    <property type="match status" value="1"/>
</dbReference>
<dbReference type="PANTHER" id="PTHR11017">
    <property type="entry name" value="LEUCINE-RICH REPEAT-CONTAINING PROTEIN"/>
    <property type="match status" value="1"/>
</dbReference>
<evidence type="ECO:0000313" key="7">
    <source>
        <dbReference type="Proteomes" id="UP000008311"/>
    </source>
</evidence>
<dbReference type="AlphaFoldDB" id="B9RYC7"/>
<dbReference type="FunFam" id="3.40.50.10140:FF:000007">
    <property type="entry name" value="Disease resistance protein (TIR-NBS-LRR class)"/>
    <property type="match status" value="1"/>
</dbReference>
<organism evidence="6 7">
    <name type="scientific">Ricinus communis</name>
    <name type="common">Castor bean</name>
    <dbReference type="NCBI Taxonomy" id="3988"/>
    <lineage>
        <taxon>Eukaryota</taxon>
        <taxon>Viridiplantae</taxon>
        <taxon>Streptophyta</taxon>
        <taxon>Embryophyta</taxon>
        <taxon>Tracheophyta</taxon>
        <taxon>Spermatophyta</taxon>
        <taxon>Magnoliopsida</taxon>
        <taxon>eudicotyledons</taxon>
        <taxon>Gunneridae</taxon>
        <taxon>Pentapetalae</taxon>
        <taxon>rosids</taxon>
        <taxon>fabids</taxon>
        <taxon>Malpighiales</taxon>
        <taxon>Euphorbiaceae</taxon>
        <taxon>Acalyphoideae</taxon>
        <taxon>Acalypheae</taxon>
        <taxon>Ricinus</taxon>
    </lineage>
</organism>
<evidence type="ECO:0000256" key="2">
    <source>
        <dbReference type="ARBA" id="ARBA00022737"/>
    </source>
</evidence>
<evidence type="ECO:0000259" key="5">
    <source>
        <dbReference type="PROSITE" id="PS50104"/>
    </source>
</evidence>
<keyword evidence="2" id="KW-0677">Repeat</keyword>
<dbReference type="PROSITE" id="PS50104">
    <property type="entry name" value="TIR"/>
    <property type="match status" value="1"/>
</dbReference>
<name>B9RYC7_RICCO</name>
<dbReference type="Gene3D" id="1.10.8.430">
    <property type="entry name" value="Helical domain of apoptotic protease-activating factors"/>
    <property type="match status" value="1"/>
</dbReference>
<feature type="domain" description="TIR" evidence="5">
    <location>
        <begin position="21"/>
        <end position="187"/>
    </location>
</feature>
<reference evidence="7" key="1">
    <citation type="journal article" date="2010" name="Nat. Biotechnol.">
        <title>Draft genome sequence of the oilseed species Ricinus communis.</title>
        <authorList>
            <person name="Chan A.P."/>
            <person name="Crabtree J."/>
            <person name="Zhao Q."/>
            <person name="Lorenzi H."/>
            <person name="Orvis J."/>
            <person name="Puiu D."/>
            <person name="Melake-Berhan A."/>
            <person name="Jones K.M."/>
            <person name="Redman J."/>
            <person name="Chen G."/>
            <person name="Cahoon E.B."/>
            <person name="Gedil M."/>
            <person name="Stanke M."/>
            <person name="Haas B.J."/>
            <person name="Wortman J.R."/>
            <person name="Fraser-Liggett C.M."/>
            <person name="Ravel J."/>
            <person name="Rabinowicz P.D."/>
        </authorList>
    </citation>
    <scope>NUCLEOTIDE SEQUENCE [LARGE SCALE GENOMIC DNA]</scope>
    <source>
        <strain evidence="7">cv. Hale</strain>
    </source>
</reference>
<dbReference type="Pfam" id="PF23598">
    <property type="entry name" value="LRR_14"/>
    <property type="match status" value="1"/>
</dbReference>
<gene>
    <name evidence="6" type="ORF">RCOM_0812210</name>
</gene>
<dbReference type="OrthoDB" id="850331at2759"/>
<dbReference type="InterPro" id="IPR027417">
    <property type="entry name" value="P-loop_NTPase"/>
</dbReference>
<dbReference type="PRINTS" id="PR00364">
    <property type="entry name" value="DISEASERSIST"/>
</dbReference>
<dbReference type="Gene3D" id="3.40.50.300">
    <property type="entry name" value="P-loop containing nucleotide triphosphate hydrolases"/>
    <property type="match status" value="1"/>
</dbReference>
<dbReference type="InterPro" id="IPR032675">
    <property type="entry name" value="LRR_dom_sf"/>
</dbReference>
<dbReference type="GO" id="GO:0043531">
    <property type="term" value="F:ADP binding"/>
    <property type="evidence" value="ECO:0007669"/>
    <property type="project" value="InterPro"/>
</dbReference>
<dbReference type="Pfam" id="PF01582">
    <property type="entry name" value="TIR"/>
    <property type="match status" value="1"/>
</dbReference>
<keyword evidence="1" id="KW-0433">Leucine-rich repeat</keyword>
<dbReference type="EMBL" id="EQ973830">
    <property type="protein sequence ID" value="EEF43636.1"/>
    <property type="molecule type" value="Genomic_DNA"/>
</dbReference>
<dbReference type="Proteomes" id="UP000008311">
    <property type="component" value="Unassembled WGS sequence"/>
</dbReference>
<proteinExistence type="predicted"/>
<dbReference type="PANTHER" id="PTHR11017:SF479">
    <property type="entry name" value="DISEASE RESISTANCE PROTEIN (TIR-NBS-LRR CLASS) FAMILY"/>
    <property type="match status" value="1"/>
</dbReference>
<dbReference type="Pfam" id="PF23952">
    <property type="entry name" value="LRR_EndoS"/>
    <property type="match status" value="1"/>
</dbReference>
<evidence type="ECO:0000256" key="1">
    <source>
        <dbReference type="ARBA" id="ARBA00022614"/>
    </source>
</evidence>